<feature type="transmembrane region" description="Helical" evidence="1">
    <location>
        <begin position="94"/>
        <end position="114"/>
    </location>
</feature>
<feature type="transmembrane region" description="Helical" evidence="1">
    <location>
        <begin position="120"/>
        <end position="142"/>
    </location>
</feature>
<dbReference type="OrthoDB" id="6160351at2"/>
<keyword evidence="3" id="KW-1185">Reference proteome</keyword>
<evidence type="ECO:0000313" key="2">
    <source>
        <dbReference type="EMBL" id="SHN57613.1"/>
    </source>
</evidence>
<dbReference type="Proteomes" id="UP000186469">
    <property type="component" value="Unassembled WGS sequence"/>
</dbReference>
<dbReference type="EMBL" id="FRDI01000003">
    <property type="protein sequence ID" value="SHN57613.1"/>
    <property type="molecule type" value="Genomic_DNA"/>
</dbReference>
<evidence type="ECO:0000256" key="1">
    <source>
        <dbReference type="SAM" id="Phobius"/>
    </source>
</evidence>
<proteinExistence type="predicted"/>
<evidence type="ECO:0000313" key="3">
    <source>
        <dbReference type="Proteomes" id="UP000186469"/>
    </source>
</evidence>
<keyword evidence="1" id="KW-0812">Transmembrane</keyword>
<organism evidence="2 3">
    <name type="scientific">Desulfovibrio litoralis DSM 11393</name>
    <dbReference type="NCBI Taxonomy" id="1121455"/>
    <lineage>
        <taxon>Bacteria</taxon>
        <taxon>Pseudomonadati</taxon>
        <taxon>Thermodesulfobacteriota</taxon>
        <taxon>Desulfovibrionia</taxon>
        <taxon>Desulfovibrionales</taxon>
        <taxon>Desulfovibrionaceae</taxon>
        <taxon>Desulfovibrio</taxon>
    </lineage>
</organism>
<protein>
    <submittedName>
        <fullName evidence="2">Uncharacterized protein</fullName>
    </submittedName>
</protein>
<accession>A0A1M7SGJ8</accession>
<name>A0A1M7SGJ8_9BACT</name>
<keyword evidence="1" id="KW-0472">Membrane</keyword>
<reference evidence="2 3" key="1">
    <citation type="submission" date="2016-12" db="EMBL/GenBank/DDBJ databases">
        <authorList>
            <person name="Song W.-J."/>
            <person name="Kurnit D.M."/>
        </authorList>
    </citation>
    <scope>NUCLEOTIDE SEQUENCE [LARGE SCALE GENOMIC DNA]</scope>
    <source>
        <strain evidence="2 3">DSM 11393</strain>
    </source>
</reference>
<sequence length="312" mass="36146">MSSEKNSVCYASTAYHPGNVNSMPCATNKFYTYKEATKDHNFLPWGHYLNREPASMLEYRPLEQPFSCLNKLSFSVHMWHIDNEILYYKLPNPLLLAFYAFSLQTIGAIIYIFWLGMSPFTANGFVALILTIGFLGLVFYVLHKYLSFPSRVIFNRLNGTITVKRAFLPDKTTIFIYTDALFKKPTRQHSFYNGGCVSRYITPSLTISFICPAANTGIVYLHWQFLQRFMDVSQPLPDIPYLESFRHLDPTTVEHDKTTNRPERYWRDKTPEEISAMAKKLAETEENITPIWPCTLAPFIEGRDPNNPEIHY</sequence>
<dbReference type="RefSeq" id="WP_072696600.1">
    <property type="nucleotide sequence ID" value="NZ_FRDI01000003.1"/>
</dbReference>
<dbReference type="AlphaFoldDB" id="A0A1M7SGJ8"/>
<gene>
    <name evidence="2" type="ORF">SAMN02745728_00926</name>
</gene>
<keyword evidence="1" id="KW-1133">Transmembrane helix</keyword>